<comment type="caution">
    <text evidence="1">The sequence shown here is derived from an EMBL/GenBank/DDBJ whole genome shotgun (WGS) entry which is preliminary data.</text>
</comment>
<gene>
    <name evidence="1" type="ORF">VN97_g2698</name>
</gene>
<reference evidence="1" key="2">
    <citation type="journal article" date="2016" name="Fungal Biol.">
        <title>Ochratoxin A production by Penicillium thymicola.</title>
        <authorList>
            <person name="Nguyen H.D.T."/>
            <person name="McMullin D.R."/>
            <person name="Ponomareva E."/>
            <person name="Riley R."/>
            <person name="Pomraning K.R."/>
            <person name="Baker S.E."/>
            <person name="Seifert K.A."/>
        </authorList>
    </citation>
    <scope>NUCLEOTIDE SEQUENCE</scope>
    <source>
        <strain evidence="1">DAOM 180753</strain>
    </source>
</reference>
<proteinExistence type="predicted"/>
<name>A0AAI9TNR1_PENTH</name>
<evidence type="ECO:0000313" key="2">
    <source>
        <dbReference type="Proteomes" id="UP001227192"/>
    </source>
</evidence>
<dbReference type="EMBL" id="LACB01000054">
    <property type="protein sequence ID" value="KAJ9490538.1"/>
    <property type="molecule type" value="Genomic_DNA"/>
</dbReference>
<protein>
    <submittedName>
        <fullName evidence="1">Uncharacterized protein</fullName>
    </submittedName>
</protein>
<feature type="non-terminal residue" evidence="1">
    <location>
        <position position="18"/>
    </location>
</feature>
<sequence length="18" mass="1913">MYSVGPPIAMEPKCSAMT</sequence>
<dbReference type="AlphaFoldDB" id="A0AAI9TNR1"/>
<organism evidence="1 2">
    <name type="scientific">Penicillium thymicola</name>
    <dbReference type="NCBI Taxonomy" id="293382"/>
    <lineage>
        <taxon>Eukaryota</taxon>
        <taxon>Fungi</taxon>
        <taxon>Dikarya</taxon>
        <taxon>Ascomycota</taxon>
        <taxon>Pezizomycotina</taxon>
        <taxon>Eurotiomycetes</taxon>
        <taxon>Eurotiomycetidae</taxon>
        <taxon>Eurotiales</taxon>
        <taxon>Aspergillaceae</taxon>
        <taxon>Penicillium</taxon>
    </lineage>
</organism>
<evidence type="ECO:0000313" key="1">
    <source>
        <dbReference type="EMBL" id="KAJ9490538.1"/>
    </source>
</evidence>
<keyword evidence="2" id="KW-1185">Reference proteome</keyword>
<reference evidence="1" key="1">
    <citation type="submission" date="2015-06" db="EMBL/GenBank/DDBJ databases">
        <authorList>
            <person name="Nguyen H."/>
        </authorList>
    </citation>
    <scope>NUCLEOTIDE SEQUENCE</scope>
    <source>
        <strain evidence="1">DAOM 180753</strain>
    </source>
</reference>
<accession>A0AAI9TNR1</accession>
<dbReference type="Proteomes" id="UP001227192">
    <property type="component" value="Unassembled WGS sequence"/>
</dbReference>